<dbReference type="SUPFAM" id="SSF52317">
    <property type="entry name" value="Class I glutamine amidotransferase-like"/>
    <property type="match status" value="1"/>
</dbReference>
<protein>
    <recommendedName>
        <fullName evidence="1">DJ-1/PfpI domain-containing protein</fullName>
    </recommendedName>
</protein>
<dbReference type="EMBL" id="BMIW01000024">
    <property type="protein sequence ID" value="GGG07652.1"/>
    <property type="molecule type" value="Genomic_DNA"/>
</dbReference>
<sequence length="172" mass="18661">MNKKALFIIPPERFNEDELFQPKQVLENAGVEVTIASTVTGEITGDYEGKATSEVIFSEAAVTDYDVLAVIGGSGTNDFLWENQELRSYLQQAHEQKVLVGGICAGSVTVAKAGLLDGRQAACYPVDVQKEQLKSHHVEYVEQHVVAYNDIITSDGPDGAKEFGQSLVQASK</sequence>
<reference evidence="3" key="1">
    <citation type="journal article" date="2019" name="Int. J. Syst. Evol. Microbiol.">
        <title>The Global Catalogue of Microorganisms (GCM) 10K type strain sequencing project: providing services to taxonomists for standard genome sequencing and annotation.</title>
        <authorList>
            <consortium name="The Broad Institute Genomics Platform"/>
            <consortium name="The Broad Institute Genome Sequencing Center for Infectious Disease"/>
            <person name="Wu L."/>
            <person name="Ma J."/>
        </authorList>
    </citation>
    <scope>NUCLEOTIDE SEQUENCE [LARGE SCALE GENOMIC DNA]</scope>
    <source>
        <strain evidence="3">CGMCC 1.15420</strain>
    </source>
</reference>
<dbReference type="Proteomes" id="UP000608420">
    <property type="component" value="Unassembled WGS sequence"/>
</dbReference>
<dbReference type="Gene3D" id="3.40.50.880">
    <property type="match status" value="1"/>
</dbReference>
<dbReference type="InterPro" id="IPR050325">
    <property type="entry name" value="Prot/Nucl_acid_deglycase"/>
</dbReference>
<dbReference type="InterPro" id="IPR002818">
    <property type="entry name" value="DJ-1/PfpI"/>
</dbReference>
<evidence type="ECO:0000313" key="2">
    <source>
        <dbReference type="EMBL" id="GGG07652.1"/>
    </source>
</evidence>
<keyword evidence="3" id="KW-1185">Reference proteome</keyword>
<organism evidence="2 3">
    <name type="scientific">Paenibacillus aceti</name>
    <dbReference type="NCBI Taxonomy" id="1820010"/>
    <lineage>
        <taxon>Bacteria</taxon>
        <taxon>Bacillati</taxon>
        <taxon>Bacillota</taxon>
        <taxon>Bacilli</taxon>
        <taxon>Bacillales</taxon>
        <taxon>Paenibacillaceae</taxon>
        <taxon>Paenibacillus</taxon>
    </lineage>
</organism>
<name>A0ABQ1W0S1_9BACL</name>
<dbReference type="PANTHER" id="PTHR48094">
    <property type="entry name" value="PROTEIN/NUCLEIC ACID DEGLYCASE DJ-1-RELATED"/>
    <property type="match status" value="1"/>
</dbReference>
<dbReference type="PANTHER" id="PTHR48094:SF12">
    <property type="entry name" value="PARKINSON DISEASE PROTEIN 7 HOMOLOG"/>
    <property type="match status" value="1"/>
</dbReference>
<comment type="caution">
    <text evidence="2">The sequence shown here is derived from an EMBL/GenBank/DDBJ whole genome shotgun (WGS) entry which is preliminary data.</text>
</comment>
<proteinExistence type="predicted"/>
<evidence type="ECO:0000259" key="1">
    <source>
        <dbReference type="Pfam" id="PF01965"/>
    </source>
</evidence>
<feature type="domain" description="DJ-1/PfpI" evidence="1">
    <location>
        <begin position="3"/>
        <end position="169"/>
    </location>
</feature>
<dbReference type="Pfam" id="PF01965">
    <property type="entry name" value="DJ-1_PfpI"/>
    <property type="match status" value="1"/>
</dbReference>
<accession>A0ABQ1W0S1</accession>
<evidence type="ECO:0000313" key="3">
    <source>
        <dbReference type="Proteomes" id="UP000608420"/>
    </source>
</evidence>
<gene>
    <name evidence="2" type="ORF">GCM10010913_31830</name>
</gene>
<dbReference type="RefSeq" id="WP_120461013.1">
    <property type="nucleotide sequence ID" value="NZ_BMIW01000024.1"/>
</dbReference>
<dbReference type="InterPro" id="IPR029062">
    <property type="entry name" value="Class_I_gatase-like"/>
</dbReference>